<dbReference type="AlphaFoldDB" id="A0A426XT13"/>
<organism evidence="1 2">
    <name type="scientific">Ensete ventricosum</name>
    <name type="common">Abyssinian banana</name>
    <name type="synonym">Musa ensete</name>
    <dbReference type="NCBI Taxonomy" id="4639"/>
    <lineage>
        <taxon>Eukaryota</taxon>
        <taxon>Viridiplantae</taxon>
        <taxon>Streptophyta</taxon>
        <taxon>Embryophyta</taxon>
        <taxon>Tracheophyta</taxon>
        <taxon>Spermatophyta</taxon>
        <taxon>Magnoliopsida</taxon>
        <taxon>Liliopsida</taxon>
        <taxon>Zingiberales</taxon>
        <taxon>Musaceae</taxon>
        <taxon>Ensete</taxon>
    </lineage>
</organism>
<reference evidence="1 2" key="1">
    <citation type="journal article" date="2014" name="Agronomy (Basel)">
        <title>A Draft Genome Sequence for Ensete ventricosum, the Drought-Tolerant Tree Against Hunger.</title>
        <authorList>
            <person name="Harrison J."/>
            <person name="Moore K.A."/>
            <person name="Paszkiewicz K."/>
            <person name="Jones T."/>
            <person name="Grant M."/>
            <person name="Ambacheew D."/>
            <person name="Muzemil S."/>
            <person name="Studholme D.J."/>
        </authorList>
    </citation>
    <scope>NUCLEOTIDE SEQUENCE [LARGE SCALE GENOMIC DNA]</scope>
</reference>
<evidence type="ECO:0000313" key="2">
    <source>
        <dbReference type="Proteomes" id="UP000287651"/>
    </source>
</evidence>
<sequence length="172" mass="20506">MLRNSTLRQYLHKAQWIERVTRSHCMISNEVMHWWMHYKIKWRSDHDNIIRRHTYSRYRNRTQRKVDPWNGAKDLDNDASILVKSEDFESYKVTYYPRAILFIKGAKEVENAEANSKYQDRAKGQSPRNFIRPSVNGLLIKIAENERLWVDTGVLDQGMKYAAKVMEKTVQS</sequence>
<proteinExistence type="predicted"/>
<accession>A0A426XT13</accession>
<dbReference type="EMBL" id="AMZH03017726">
    <property type="protein sequence ID" value="RRT42596.1"/>
    <property type="molecule type" value="Genomic_DNA"/>
</dbReference>
<gene>
    <name evidence="1" type="ORF">B296_00034257</name>
</gene>
<name>A0A426XT13_ENSVE</name>
<evidence type="ECO:0000313" key="1">
    <source>
        <dbReference type="EMBL" id="RRT42596.1"/>
    </source>
</evidence>
<protein>
    <submittedName>
        <fullName evidence="1">Uncharacterized protein</fullName>
    </submittedName>
</protein>
<comment type="caution">
    <text evidence="1">The sequence shown here is derived from an EMBL/GenBank/DDBJ whole genome shotgun (WGS) entry which is preliminary data.</text>
</comment>
<dbReference type="Proteomes" id="UP000287651">
    <property type="component" value="Unassembled WGS sequence"/>
</dbReference>